<keyword evidence="1" id="KW-0175">Coiled coil</keyword>
<name>A0A0D2MP35_9CHLO</name>
<dbReference type="AlphaFoldDB" id="A0A0D2MP35"/>
<evidence type="ECO:0000256" key="2">
    <source>
        <dbReference type="SAM" id="MobiDB-lite"/>
    </source>
</evidence>
<dbReference type="RefSeq" id="XP_013895490.1">
    <property type="nucleotide sequence ID" value="XM_014040036.1"/>
</dbReference>
<feature type="coiled-coil region" evidence="1">
    <location>
        <begin position="33"/>
        <end position="127"/>
    </location>
</feature>
<dbReference type="Proteomes" id="UP000054498">
    <property type="component" value="Unassembled WGS sequence"/>
</dbReference>
<gene>
    <name evidence="3" type="ORF">MNEG_11490</name>
</gene>
<dbReference type="OrthoDB" id="10608175at2759"/>
<evidence type="ECO:0000256" key="1">
    <source>
        <dbReference type="SAM" id="Coils"/>
    </source>
</evidence>
<evidence type="ECO:0000313" key="3">
    <source>
        <dbReference type="EMBL" id="KIY96470.1"/>
    </source>
</evidence>
<protein>
    <recommendedName>
        <fullName evidence="5">DUF2325 domain-containing protein</fullName>
    </recommendedName>
</protein>
<reference evidence="3 4" key="1">
    <citation type="journal article" date="2013" name="BMC Genomics">
        <title>Reconstruction of the lipid metabolism for the microalga Monoraphidium neglectum from its genome sequence reveals characteristics suitable for biofuel production.</title>
        <authorList>
            <person name="Bogen C."/>
            <person name="Al-Dilaimi A."/>
            <person name="Albersmeier A."/>
            <person name="Wichmann J."/>
            <person name="Grundmann M."/>
            <person name="Rupp O."/>
            <person name="Lauersen K.J."/>
            <person name="Blifernez-Klassen O."/>
            <person name="Kalinowski J."/>
            <person name="Goesmann A."/>
            <person name="Mussgnug J.H."/>
            <person name="Kruse O."/>
        </authorList>
    </citation>
    <scope>NUCLEOTIDE SEQUENCE [LARGE SCALE GENOMIC DNA]</scope>
    <source>
        <strain evidence="3 4">SAG 48.87</strain>
    </source>
</reference>
<dbReference type="KEGG" id="mng:MNEG_11490"/>
<sequence length="291" mass="30818">MTGALLAHKKAAHQHLHAACSEVNAKQKNSSKAGQARRHIKQLQVEAASLQALLSRKDAELSRIEAEREARAKADALATSKRAARAAQSANRLQAAQRELAGARDQLDAATQDAAALRQQLWAAQSEGRSLKSRLEAALAEVQGLKELASAAAASPQRALPLPGALPRQQAPSTVAFVGGKKLKEADVKMLPPGASVRFFGSTKDMGRGELTRLEAALKAGTIQQVYMITRWNGHSVTKHVRRLCRERGIPVFLLDSTQRAGLKGAAAAERNSGSGSGSDTDGGGGTDQEF</sequence>
<feature type="compositionally biased region" description="Gly residues" evidence="2">
    <location>
        <begin position="275"/>
        <end position="291"/>
    </location>
</feature>
<keyword evidence="4" id="KW-1185">Reference proteome</keyword>
<proteinExistence type="predicted"/>
<evidence type="ECO:0000313" key="4">
    <source>
        <dbReference type="Proteomes" id="UP000054498"/>
    </source>
</evidence>
<accession>A0A0D2MP35</accession>
<organism evidence="3 4">
    <name type="scientific">Monoraphidium neglectum</name>
    <dbReference type="NCBI Taxonomy" id="145388"/>
    <lineage>
        <taxon>Eukaryota</taxon>
        <taxon>Viridiplantae</taxon>
        <taxon>Chlorophyta</taxon>
        <taxon>core chlorophytes</taxon>
        <taxon>Chlorophyceae</taxon>
        <taxon>CS clade</taxon>
        <taxon>Sphaeropleales</taxon>
        <taxon>Selenastraceae</taxon>
        <taxon>Monoraphidium</taxon>
    </lineage>
</organism>
<evidence type="ECO:0008006" key="5">
    <source>
        <dbReference type="Google" id="ProtNLM"/>
    </source>
</evidence>
<dbReference type="EMBL" id="KK102988">
    <property type="protein sequence ID" value="KIY96470.1"/>
    <property type="molecule type" value="Genomic_DNA"/>
</dbReference>
<feature type="region of interest" description="Disordered" evidence="2">
    <location>
        <begin position="264"/>
        <end position="291"/>
    </location>
</feature>
<dbReference type="GeneID" id="25728758"/>